<dbReference type="PANTHER" id="PTHR38119:SF2">
    <property type="entry name" value="TRANSCRIPTION FACTOR DOMAIN-CONTAINING PROTEIN"/>
    <property type="match status" value="1"/>
</dbReference>
<feature type="domain" description="BTB" evidence="1">
    <location>
        <begin position="37"/>
        <end position="93"/>
    </location>
</feature>
<keyword evidence="3" id="KW-1185">Reference proteome</keyword>
<evidence type="ECO:0000259" key="1">
    <source>
        <dbReference type="PROSITE" id="PS50097"/>
    </source>
</evidence>
<comment type="caution">
    <text evidence="2">The sequence shown here is derived from an EMBL/GenBank/DDBJ whole genome shotgun (WGS) entry which is preliminary data.</text>
</comment>
<dbReference type="PANTHER" id="PTHR38119">
    <property type="entry name" value="BTB DOMAIN-CONTAINING PROTEIN-RELATED"/>
    <property type="match status" value="1"/>
</dbReference>
<dbReference type="OrthoDB" id="2129688at2759"/>
<dbReference type="Proteomes" id="UP000799441">
    <property type="component" value="Unassembled WGS sequence"/>
</dbReference>
<evidence type="ECO:0000313" key="2">
    <source>
        <dbReference type="EMBL" id="KAF2725359.1"/>
    </source>
</evidence>
<proteinExistence type="predicted"/>
<name>A0A9P4QI76_9PEZI</name>
<evidence type="ECO:0000313" key="3">
    <source>
        <dbReference type="Proteomes" id="UP000799441"/>
    </source>
</evidence>
<gene>
    <name evidence="2" type="ORF">K431DRAFT_101205</name>
</gene>
<accession>A0A9P4QI76</accession>
<sequence length="447" mass="50327">MPSRRDHYEFMYGRQFGPAPPPVVKPQESIFPYFLDGDTQIIVSGARQFKLHSSVLCRGSPYFARLLTTDSASSLSKIALKKGVTTRYRLVLQRPDDDGSFVGSDDLDHINFKLVELNDQGNPISRDPMPLDIYNGRKVPEYYDHIEQVLAAMYGKPLDIGAADDPDGIRPIITKAVGVKKVAEDLECIGIVTKPIEAALLACSQSLWCAIAQDPVIWLSFASDIQSRPLFREAMIHAAGKYRTERVREFIANRPLNPYASRPFDRALARPSDPLLDEAVVKLLVKKAETLINQAQEAELKIGTHYPTHMQREKTLGHADRDSIGRASYANDIYGWMALAVYRQFINQALALGRTYCAEDLGFTYFRCIAAGGNEYLDRESLRAFHERFPMSGKGVAVVETKLNEIKNNVKVFVQSLLKNNSQLDTERYPVSHMTCCTVEPEEYPWL</sequence>
<dbReference type="EMBL" id="MU003768">
    <property type="protein sequence ID" value="KAF2725359.1"/>
    <property type="molecule type" value="Genomic_DNA"/>
</dbReference>
<reference evidence="2" key="1">
    <citation type="journal article" date="2020" name="Stud. Mycol.">
        <title>101 Dothideomycetes genomes: a test case for predicting lifestyles and emergence of pathogens.</title>
        <authorList>
            <person name="Haridas S."/>
            <person name="Albert R."/>
            <person name="Binder M."/>
            <person name="Bloem J."/>
            <person name="Labutti K."/>
            <person name="Salamov A."/>
            <person name="Andreopoulos B."/>
            <person name="Baker S."/>
            <person name="Barry K."/>
            <person name="Bills G."/>
            <person name="Bluhm B."/>
            <person name="Cannon C."/>
            <person name="Castanera R."/>
            <person name="Culley D."/>
            <person name="Daum C."/>
            <person name="Ezra D."/>
            <person name="Gonzalez J."/>
            <person name="Henrissat B."/>
            <person name="Kuo A."/>
            <person name="Liang C."/>
            <person name="Lipzen A."/>
            <person name="Lutzoni F."/>
            <person name="Magnuson J."/>
            <person name="Mondo S."/>
            <person name="Nolan M."/>
            <person name="Ohm R."/>
            <person name="Pangilinan J."/>
            <person name="Park H.-J."/>
            <person name="Ramirez L."/>
            <person name="Alfaro M."/>
            <person name="Sun H."/>
            <person name="Tritt A."/>
            <person name="Yoshinaga Y."/>
            <person name="Zwiers L.-H."/>
            <person name="Turgeon B."/>
            <person name="Goodwin S."/>
            <person name="Spatafora J."/>
            <person name="Crous P."/>
            <person name="Grigoriev I."/>
        </authorList>
    </citation>
    <scope>NUCLEOTIDE SEQUENCE</scope>
    <source>
        <strain evidence="2">CBS 116435</strain>
    </source>
</reference>
<dbReference type="InterPro" id="IPR000210">
    <property type="entry name" value="BTB/POZ_dom"/>
</dbReference>
<dbReference type="PROSITE" id="PS50097">
    <property type="entry name" value="BTB"/>
    <property type="match status" value="1"/>
</dbReference>
<organism evidence="2 3">
    <name type="scientific">Polychaeton citri CBS 116435</name>
    <dbReference type="NCBI Taxonomy" id="1314669"/>
    <lineage>
        <taxon>Eukaryota</taxon>
        <taxon>Fungi</taxon>
        <taxon>Dikarya</taxon>
        <taxon>Ascomycota</taxon>
        <taxon>Pezizomycotina</taxon>
        <taxon>Dothideomycetes</taxon>
        <taxon>Dothideomycetidae</taxon>
        <taxon>Capnodiales</taxon>
        <taxon>Capnodiaceae</taxon>
        <taxon>Polychaeton</taxon>
    </lineage>
</organism>
<dbReference type="Gene3D" id="3.30.710.10">
    <property type="entry name" value="Potassium Channel Kv1.1, Chain A"/>
    <property type="match status" value="1"/>
</dbReference>
<dbReference type="InterPro" id="IPR011333">
    <property type="entry name" value="SKP1/BTB/POZ_sf"/>
</dbReference>
<protein>
    <recommendedName>
        <fullName evidence="1">BTB domain-containing protein</fullName>
    </recommendedName>
</protein>
<dbReference type="AlphaFoldDB" id="A0A9P4QI76"/>
<dbReference type="CDD" id="cd18186">
    <property type="entry name" value="BTB_POZ_ZBTB_KLHL-like"/>
    <property type="match status" value="1"/>
</dbReference>